<organism evidence="2 3">
    <name type="scientific">Enhygromyxa salina</name>
    <dbReference type="NCBI Taxonomy" id="215803"/>
    <lineage>
        <taxon>Bacteria</taxon>
        <taxon>Pseudomonadati</taxon>
        <taxon>Myxococcota</taxon>
        <taxon>Polyangia</taxon>
        <taxon>Nannocystales</taxon>
        <taxon>Nannocystaceae</taxon>
        <taxon>Enhygromyxa</taxon>
    </lineage>
</organism>
<sequence>MEVSVDTSALEHDLGKRLGDALDDELAAALRQQGLEVVRRSGDARIEARVELLDYELREYAITLELVLHGEREVLIKGLVCAGCAEAMVIRQTLAVLPVAVQRIELQTRPESESRPQPASPARRLGALGITGIAGMSGGIGGVIAGSVLVARSPTIETSKQSGQAQGAALVGVGVAAALLGVTALAFDLTVFDRQRRERNVFIQVDATPTSAGVWLSGRF</sequence>
<keyword evidence="1" id="KW-1133">Transmembrane helix</keyword>
<evidence type="ECO:0000313" key="2">
    <source>
        <dbReference type="EMBL" id="KIG18247.1"/>
    </source>
</evidence>
<evidence type="ECO:0000313" key="3">
    <source>
        <dbReference type="Proteomes" id="UP000031599"/>
    </source>
</evidence>
<feature type="transmembrane region" description="Helical" evidence="1">
    <location>
        <begin position="125"/>
        <end position="149"/>
    </location>
</feature>
<dbReference type="AlphaFoldDB" id="A0A0C2DF40"/>
<dbReference type="Proteomes" id="UP000031599">
    <property type="component" value="Unassembled WGS sequence"/>
</dbReference>
<keyword evidence="1" id="KW-0472">Membrane</keyword>
<name>A0A0C2DF40_9BACT</name>
<proteinExistence type="predicted"/>
<evidence type="ECO:0000256" key="1">
    <source>
        <dbReference type="SAM" id="Phobius"/>
    </source>
</evidence>
<feature type="transmembrane region" description="Helical" evidence="1">
    <location>
        <begin position="169"/>
        <end position="192"/>
    </location>
</feature>
<gene>
    <name evidence="2" type="ORF">DB30_01356</name>
</gene>
<accession>A0A0C2DF40</accession>
<dbReference type="EMBL" id="JMCC02000013">
    <property type="protein sequence ID" value="KIG18247.1"/>
    <property type="molecule type" value="Genomic_DNA"/>
</dbReference>
<reference evidence="2 3" key="1">
    <citation type="submission" date="2014-12" db="EMBL/GenBank/DDBJ databases">
        <title>Genome assembly of Enhygromyxa salina DSM 15201.</title>
        <authorList>
            <person name="Sharma G."/>
            <person name="Subramanian S."/>
        </authorList>
    </citation>
    <scope>NUCLEOTIDE SEQUENCE [LARGE SCALE GENOMIC DNA]</scope>
    <source>
        <strain evidence="2 3">DSM 15201</strain>
    </source>
</reference>
<comment type="caution">
    <text evidence="2">The sequence shown here is derived from an EMBL/GenBank/DDBJ whole genome shotgun (WGS) entry which is preliminary data.</text>
</comment>
<protein>
    <submittedName>
        <fullName evidence="2">Uncharacterized protein</fullName>
    </submittedName>
</protein>
<keyword evidence="1" id="KW-0812">Transmembrane</keyword>
<dbReference type="RefSeq" id="WP_052547131.1">
    <property type="nucleotide sequence ID" value="NZ_JMCC02000013.1"/>
</dbReference>